<evidence type="ECO:0000256" key="6">
    <source>
        <dbReference type="PROSITE-ProRule" id="PRU00169"/>
    </source>
</evidence>
<dbReference type="PRINTS" id="PR01590">
    <property type="entry name" value="HTHFIS"/>
</dbReference>
<dbReference type="Gene3D" id="3.40.50.300">
    <property type="entry name" value="P-loop containing nucleotide triphosphate hydrolases"/>
    <property type="match status" value="1"/>
</dbReference>
<keyword evidence="3" id="KW-0067">ATP-binding</keyword>
<keyword evidence="2" id="KW-0547">Nucleotide-binding</keyword>
<dbReference type="SUPFAM" id="SSF46689">
    <property type="entry name" value="Homeodomain-like"/>
    <property type="match status" value="1"/>
</dbReference>
<evidence type="ECO:0000256" key="1">
    <source>
        <dbReference type="ARBA" id="ARBA00022553"/>
    </source>
</evidence>
<proteinExistence type="predicted"/>
<dbReference type="SUPFAM" id="SSF52172">
    <property type="entry name" value="CheY-like"/>
    <property type="match status" value="1"/>
</dbReference>
<dbReference type="PROSITE" id="PS50045">
    <property type="entry name" value="SIGMA54_INTERACT_4"/>
    <property type="match status" value="1"/>
</dbReference>
<dbReference type="Pfam" id="PF02954">
    <property type="entry name" value="HTH_8"/>
    <property type="match status" value="1"/>
</dbReference>
<dbReference type="RefSeq" id="WP_227180932.1">
    <property type="nucleotide sequence ID" value="NZ_JAJBZT010000005.1"/>
</dbReference>
<dbReference type="Pfam" id="PF25601">
    <property type="entry name" value="AAA_lid_14"/>
    <property type="match status" value="1"/>
</dbReference>
<evidence type="ECO:0000313" key="10">
    <source>
        <dbReference type="Proteomes" id="UP001165395"/>
    </source>
</evidence>
<gene>
    <name evidence="9" type="ORF">LIN78_11285</name>
</gene>
<dbReference type="SUPFAM" id="SSF52540">
    <property type="entry name" value="P-loop containing nucleoside triphosphate hydrolases"/>
    <property type="match status" value="1"/>
</dbReference>
<dbReference type="Gene3D" id="3.40.50.2300">
    <property type="match status" value="1"/>
</dbReference>
<keyword evidence="1 6" id="KW-0597">Phosphoprotein</keyword>
<dbReference type="Gene3D" id="1.10.10.60">
    <property type="entry name" value="Homeodomain-like"/>
    <property type="match status" value="1"/>
</dbReference>
<keyword evidence="5" id="KW-0804">Transcription</keyword>
<evidence type="ECO:0000256" key="5">
    <source>
        <dbReference type="ARBA" id="ARBA00023163"/>
    </source>
</evidence>
<dbReference type="InterPro" id="IPR002078">
    <property type="entry name" value="Sigma_54_int"/>
</dbReference>
<dbReference type="InterPro" id="IPR027417">
    <property type="entry name" value="P-loop_NTPase"/>
</dbReference>
<evidence type="ECO:0000256" key="4">
    <source>
        <dbReference type="ARBA" id="ARBA00023015"/>
    </source>
</evidence>
<keyword evidence="4" id="KW-0805">Transcription regulation</keyword>
<dbReference type="CDD" id="cd17550">
    <property type="entry name" value="REC_NtrX-like"/>
    <property type="match status" value="1"/>
</dbReference>
<dbReference type="InterPro" id="IPR002197">
    <property type="entry name" value="HTH_Fis"/>
</dbReference>
<dbReference type="InterPro" id="IPR011006">
    <property type="entry name" value="CheY-like_superfamily"/>
</dbReference>
<comment type="caution">
    <text evidence="9">The sequence shown here is derived from an EMBL/GenBank/DDBJ whole genome shotgun (WGS) entry which is preliminary data.</text>
</comment>
<evidence type="ECO:0000256" key="2">
    <source>
        <dbReference type="ARBA" id="ARBA00022741"/>
    </source>
</evidence>
<accession>A0ABS8D7G4</accession>
<evidence type="ECO:0000256" key="3">
    <source>
        <dbReference type="ARBA" id="ARBA00022840"/>
    </source>
</evidence>
<name>A0ABS8D7G4_9NEIS</name>
<evidence type="ECO:0000259" key="8">
    <source>
        <dbReference type="PROSITE" id="PS50110"/>
    </source>
</evidence>
<dbReference type="InterPro" id="IPR001789">
    <property type="entry name" value="Sig_transdc_resp-reg_receiver"/>
</dbReference>
<feature type="modified residue" description="4-aspartylphosphate" evidence="6">
    <location>
        <position position="54"/>
    </location>
</feature>
<dbReference type="PROSITE" id="PS50110">
    <property type="entry name" value="RESPONSE_REGULATORY"/>
    <property type="match status" value="1"/>
</dbReference>
<evidence type="ECO:0000259" key="7">
    <source>
        <dbReference type="PROSITE" id="PS50045"/>
    </source>
</evidence>
<dbReference type="Proteomes" id="UP001165395">
    <property type="component" value="Unassembled WGS sequence"/>
</dbReference>
<keyword evidence="10" id="KW-1185">Reference proteome</keyword>
<reference evidence="9" key="1">
    <citation type="submission" date="2021-10" db="EMBL/GenBank/DDBJ databases">
        <title>The complete genome sequence of Leeia sp. TBRC 13508.</title>
        <authorList>
            <person name="Charoenyingcharoen P."/>
            <person name="Yukphan P."/>
        </authorList>
    </citation>
    <scope>NUCLEOTIDE SEQUENCE</scope>
    <source>
        <strain evidence="9">TBRC 13508</strain>
    </source>
</reference>
<dbReference type="Pfam" id="PF00072">
    <property type="entry name" value="Response_reg"/>
    <property type="match status" value="1"/>
</dbReference>
<organism evidence="9 10">
    <name type="scientific">Leeia speluncae</name>
    <dbReference type="NCBI Taxonomy" id="2884804"/>
    <lineage>
        <taxon>Bacteria</taxon>
        <taxon>Pseudomonadati</taxon>
        <taxon>Pseudomonadota</taxon>
        <taxon>Betaproteobacteria</taxon>
        <taxon>Neisseriales</taxon>
        <taxon>Leeiaceae</taxon>
        <taxon>Leeia</taxon>
    </lineage>
</organism>
<feature type="domain" description="Sigma-54 factor interaction" evidence="7">
    <location>
        <begin position="199"/>
        <end position="331"/>
    </location>
</feature>
<dbReference type="EMBL" id="JAJBZT010000005">
    <property type="protein sequence ID" value="MCB6184129.1"/>
    <property type="molecule type" value="Genomic_DNA"/>
</dbReference>
<dbReference type="SMART" id="SM00448">
    <property type="entry name" value="REC"/>
    <property type="match status" value="1"/>
</dbReference>
<dbReference type="Gene3D" id="1.10.8.60">
    <property type="match status" value="1"/>
</dbReference>
<dbReference type="Pfam" id="PF14532">
    <property type="entry name" value="Sigma54_activ_2"/>
    <property type="match status" value="1"/>
</dbReference>
<sequence>MSGNEILIVDDEMGIRELLSEILQDEGYTVRLAENAAQARNYRNQQRPDLVLLDIWMPDCDGITLLKEWARAGQLTMPVVMMSGHATIDTAVEATRIGALDFMEKPIALQKLLSTVQRALKRSGVQHQPEQSLASLGKGEAIMDLKARLDQILPQKLPVLLTGEFGVAFEPCARYLFNPNTPWVTLTTPQTLIDAPLTLLEQAREGLLFVPEVSELPRRAQSGLLLLINKLEKFHVRLVATTTRPLLPLVTERTFDQGLYHALSTLTVVVPPLRQHADDIPDLAKQQLNQLIESKKVPSKKLSTAALNLMRQHAWPGNHQELLQVVQSAALTAPEEEISEADVSPLLQQRAIVEPQPIEAAPSINSLISFDQPLREARDEFERLYLEYHLRETGGNMSQVAERVGLERTHLYRKLKQLGVSIGRRNNQDEDN</sequence>
<dbReference type="PANTHER" id="PTHR32071:SF17">
    <property type="entry name" value="TRANSCRIPTIONAL REGULATOR (NTRC FAMILY)"/>
    <property type="match status" value="1"/>
</dbReference>
<evidence type="ECO:0000313" key="9">
    <source>
        <dbReference type="EMBL" id="MCB6184129.1"/>
    </source>
</evidence>
<dbReference type="InterPro" id="IPR058031">
    <property type="entry name" value="AAA_lid_NorR"/>
</dbReference>
<dbReference type="InterPro" id="IPR009057">
    <property type="entry name" value="Homeodomain-like_sf"/>
</dbReference>
<protein>
    <submittedName>
        <fullName evidence="9">Sigma-54 dependent transcriptional regulator</fullName>
    </submittedName>
</protein>
<dbReference type="PANTHER" id="PTHR32071">
    <property type="entry name" value="TRANSCRIPTIONAL REGULATORY PROTEIN"/>
    <property type="match status" value="1"/>
</dbReference>
<feature type="domain" description="Response regulatory" evidence="8">
    <location>
        <begin position="5"/>
        <end position="120"/>
    </location>
</feature>